<sequence>MMFGETLIKSLTIPSVASITVQKPFHILKMSLSHFLMSLFHVLLHEISSFNLSTCFQHKPVYFYSVAINIRR</sequence>
<comment type="caution">
    <text evidence="1">The sequence shown here is derived from an EMBL/GenBank/DDBJ whole genome shotgun (WGS) entry which is preliminary data.</text>
</comment>
<reference evidence="1" key="3">
    <citation type="submission" date="2023-05" db="EMBL/GenBank/DDBJ databases">
        <authorList>
            <person name="Smith C.H."/>
        </authorList>
    </citation>
    <scope>NUCLEOTIDE SEQUENCE</scope>
    <source>
        <strain evidence="1">CHS0354</strain>
        <tissue evidence="1">Mantle</tissue>
    </source>
</reference>
<name>A0AAE0VLX2_9BIVA</name>
<dbReference type="AlphaFoldDB" id="A0AAE0VLX2"/>
<gene>
    <name evidence="1" type="ORF">CHS0354_000305</name>
</gene>
<reference evidence="1" key="1">
    <citation type="journal article" date="2021" name="Genome Biol. Evol.">
        <title>A High-Quality Reference Genome for a Parasitic Bivalve with Doubly Uniparental Inheritance (Bivalvia: Unionida).</title>
        <authorList>
            <person name="Smith C.H."/>
        </authorList>
    </citation>
    <scope>NUCLEOTIDE SEQUENCE</scope>
    <source>
        <strain evidence="1">CHS0354</strain>
    </source>
</reference>
<keyword evidence="2" id="KW-1185">Reference proteome</keyword>
<dbReference type="Proteomes" id="UP001195483">
    <property type="component" value="Unassembled WGS sequence"/>
</dbReference>
<protein>
    <submittedName>
        <fullName evidence="1">Uncharacterized protein</fullName>
    </submittedName>
</protein>
<evidence type="ECO:0000313" key="1">
    <source>
        <dbReference type="EMBL" id="KAK3581702.1"/>
    </source>
</evidence>
<reference evidence="1" key="2">
    <citation type="journal article" date="2021" name="Genome Biol. Evol.">
        <title>Developing a high-quality reference genome for a parasitic bivalve with doubly uniparental inheritance (Bivalvia: Unionida).</title>
        <authorList>
            <person name="Smith C.H."/>
        </authorList>
    </citation>
    <scope>NUCLEOTIDE SEQUENCE</scope>
    <source>
        <strain evidence="1">CHS0354</strain>
        <tissue evidence="1">Mantle</tissue>
    </source>
</reference>
<proteinExistence type="predicted"/>
<dbReference type="EMBL" id="JAEAOA010000071">
    <property type="protein sequence ID" value="KAK3581702.1"/>
    <property type="molecule type" value="Genomic_DNA"/>
</dbReference>
<evidence type="ECO:0000313" key="2">
    <source>
        <dbReference type="Proteomes" id="UP001195483"/>
    </source>
</evidence>
<organism evidence="1 2">
    <name type="scientific">Potamilus streckersoni</name>
    <dbReference type="NCBI Taxonomy" id="2493646"/>
    <lineage>
        <taxon>Eukaryota</taxon>
        <taxon>Metazoa</taxon>
        <taxon>Spiralia</taxon>
        <taxon>Lophotrochozoa</taxon>
        <taxon>Mollusca</taxon>
        <taxon>Bivalvia</taxon>
        <taxon>Autobranchia</taxon>
        <taxon>Heteroconchia</taxon>
        <taxon>Palaeoheterodonta</taxon>
        <taxon>Unionida</taxon>
        <taxon>Unionoidea</taxon>
        <taxon>Unionidae</taxon>
        <taxon>Ambleminae</taxon>
        <taxon>Lampsilini</taxon>
        <taxon>Potamilus</taxon>
    </lineage>
</organism>
<accession>A0AAE0VLX2</accession>